<accession>A0A6A3HTX1</accession>
<dbReference type="AlphaFoldDB" id="A0A6A3HTX1"/>
<reference evidence="4 6" key="1">
    <citation type="submission" date="2018-09" db="EMBL/GenBank/DDBJ databases">
        <title>Genomic investigation of the strawberry pathogen Phytophthora fragariae indicates pathogenicity is determined by transcriptional variation in three key races.</title>
        <authorList>
            <person name="Adams T.M."/>
            <person name="Armitage A.D."/>
            <person name="Sobczyk M.K."/>
            <person name="Bates H.J."/>
            <person name="Dunwell J.M."/>
            <person name="Nellist C.F."/>
            <person name="Harrison R.J."/>
        </authorList>
    </citation>
    <scope>NUCLEOTIDE SEQUENCE [LARGE SCALE GENOMIC DNA]</scope>
    <source>
        <strain evidence="1 4">SCRP249</strain>
        <strain evidence="2 6">SCRP324</strain>
        <strain evidence="3 5">SCRP333</strain>
    </source>
</reference>
<dbReference type="EMBL" id="QXFT01001934">
    <property type="protein sequence ID" value="KAE9307243.1"/>
    <property type="molecule type" value="Genomic_DNA"/>
</dbReference>
<dbReference type="OrthoDB" id="10293461at2759"/>
<gene>
    <name evidence="1" type="ORF">PR001_g26476</name>
    <name evidence="2" type="ORF">PR002_g24111</name>
    <name evidence="3" type="ORF">PR003_g21047</name>
</gene>
<dbReference type="EMBL" id="QXFV01003929">
    <property type="protein sequence ID" value="KAE8972867.1"/>
    <property type="molecule type" value="Genomic_DNA"/>
</dbReference>
<proteinExistence type="predicted"/>
<dbReference type="Proteomes" id="UP000429607">
    <property type="component" value="Unassembled WGS sequence"/>
</dbReference>
<comment type="caution">
    <text evidence="1">The sequence shown here is derived from an EMBL/GenBank/DDBJ whole genome shotgun (WGS) entry which is preliminary data.</text>
</comment>
<evidence type="ECO:0000313" key="5">
    <source>
        <dbReference type="Proteomes" id="UP000434957"/>
    </source>
</evidence>
<evidence type="ECO:0000313" key="1">
    <source>
        <dbReference type="EMBL" id="KAE8972867.1"/>
    </source>
</evidence>
<evidence type="ECO:0000313" key="6">
    <source>
        <dbReference type="Proteomes" id="UP000435112"/>
    </source>
</evidence>
<sequence length="111" mass="12110">MTPRLALNTLAFLGPIHGAELKEFWFVRLVQVDDDSASVRAVGPDSDDDSQEVVVPVSFDVTGVTSTIDKRKRNTLTATDAWRLCCCCAKCPALSALFSTGYLTLLRCILT</sequence>
<dbReference type="Proteomes" id="UP000435112">
    <property type="component" value="Unassembled WGS sequence"/>
</dbReference>
<dbReference type="EMBL" id="QXFU01002887">
    <property type="protein sequence ID" value="KAE8980488.1"/>
    <property type="molecule type" value="Genomic_DNA"/>
</dbReference>
<keyword evidence="5" id="KW-1185">Reference proteome</keyword>
<dbReference type="Proteomes" id="UP000434957">
    <property type="component" value="Unassembled WGS sequence"/>
</dbReference>
<protein>
    <submittedName>
        <fullName evidence="1">Uncharacterized protein</fullName>
    </submittedName>
</protein>
<name>A0A6A3HTX1_9STRA</name>
<organism evidence="1 4">
    <name type="scientific">Phytophthora rubi</name>
    <dbReference type="NCBI Taxonomy" id="129364"/>
    <lineage>
        <taxon>Eukaryota</taxon>
        <taxon>Sar</taxon>
        <taxon>Stramenopiles</taxon>
        <taxon>Oomycota</taxon>
        <taxon>Peronosporomycetes</taxon>
        <taxon>Peronosporales</taxon>
        <taxon>Peronosporaceae</taxon>
        <taxon>Phytophthora</taxon>
    </lineage>
</organism>
<evidence type="ECO:0000313" key="3">
    <source>
        <dbReference type="EMBL" id="KAE9307243.1"/>
    </source>
</evidence>
<evidence type="ECO:0000313" key="4">
    <source>
        <dbReference type="Proteomes" id="UP000429607"/>
    </source>
</evidence>
<evidence type="ECO:0000313" key="2">
    <source>
        <dbReference type="EMBL" id="KAE8980488.1"/>
    </source>
</evidence>